<keyword evidence="2" id="KW-1185">Reference proteome</keyword>
<evidence type="ECO:0000313" key="1">
    <source>
        <dbReference type="EMBL" id="KAK8033650.1"/>
    </source>
</evidence>
<proteinExistence type="predicted"/>
<evidence type="ECO:0000313" key="2">
    <source>
        <dbReference type="Proteomes" id="UP001396898"/>
    </source>
</evidence>
<gene>
    <name evidence="1" type="ORF">PG991_003048</name>
</gene>
<reference evidence="1 2" key="1">
    <citation type="submission" date="2023-01" db="EMBL/GenBank/DDBJ databases">
        <title>Analysis of 21 Apiospora genomes using comparative genomics revels a genus with tremendous synthesis potential of carbohydrate active enzymes and secondary metabolites.</title>
        <authorList>
            <person name="Sorensen T."/>
        </authorList>
    </citation>
    <scope>NUCLEOTIDE SEQUENCE [LARGE SCALE GENOMIC DNA]</scope>
    <source>
        <strain evidence="1 2">CBS 20057</strain>
    </source>
</reference>
<name>A0ABR1SIU7_9PEZI</name>
<comment type="caution">
    <text evidence="1">The sequence shown here is derived from an EMBL/GenBank/DDBJ whole genome shotgun (WGS) entry which is preliminary data.</text>
</comment>
<protein>
    <submittedName>
        <fullName evidence="1">Uncharacterized protein</fullName>
    </submittedName>
</protein>
<dbReference type="Proteomes" id="UP001396898">
    <property type="component" value="Unassembled WGS sequence"/>
</dbReference>
<sequence>MVEVLPELPVKDTEPKYCGGVAQHYLADHDDFLAGDALRVKARASWSVLNRDTEKHAAELVMLCKVTVEWKIMQRRLEGEKRLDRIDKAVQKLERIKAKSENTL</sequence>
<dbReference type="EMBL" id="JAQQWI010000006">
    <property type="protein sequence ID" value="KAK8033650.1"/>
    <property type="molecule type" value="Genomic_DNA"/>
</dbReference>
<accession>A0ABR1SIU7</accession>
<organism evidence="1 2">
    <name type="scientific">Apiospora marii</name>
    <dbReference type="NCBI Taxonomy" id="335849"/>
    <lineage>
        <taxon>Eukaryota</taxon>
        <taxon>Fungi</taxon>
        <taxon>Dikarya</taxon>
        <taxon>Ascomycota</taxon>
        <taxon>Pezizomycotina</taxon>
        <taxon>Sordariomycetes</taxon>
        <taxon>Xylariomycetidae</taxon>
        <taxon>Amphisphaeriales</taxon>
        <taxon>Apiosporaceae</taxon>
        <taxon>Apiospora</taxon>
    </lineage>
</organism>